<dbReference type="InterPro" id="IPR011050">
    <property type="entry name" value="Pectin_lyase_fold/virulence"/>
</dbReference>
<comment type="caution">
    <text evidence="3">The sequence shown here is derived from an EMBL/GenBank/DDBJ whole genome shotgun (WGS) entry which is preliminary data.</text>
</comment>
<dbReference type="RefSeq" id="WP_146853056.1">
    <property type="nucleotide sequence ID" value="NZ_BKAG01000036.1"/>
</dbReference>
<proteinExistence type="predicted"/>
<organism evidence="3 4">
    <name type="scientific">Brevifollis gellanilyticus</name>
    <dbReference type="NCBI Taxonomy" id="748831"/>
    <lineage>
        <taxon>Bacteria</taxon>
        <taxon>Pseudomonadati</taxon>
        <taxon>Verrucomicrobiota</taxon>
        <taxon>Verrucomicrobiia</taxon>
        <taxon>Verrucomicrobiales</taxon>
        <taxon>Verrucomicrobiaceae</taxon>
    </lineage>
</organism>
<dbReference type="Gene3D" id="2.160.20.20">
    <property type="match status" value="2"/>
</dbReference>
<evidence type="ECO:0000313" key="3">
    <source>
        <dbReference type="EMBL" id="GEP44778.1"/>
    </source>
</evidence>
<dbReference type="InterPro" id="IPR051551">
    <property type="entry name" value="Autotransporter_adhesion"/>
</dbReference>
<keyword evidence="1 2" id="KW-0732">Signal</keyword>
<dbReference type="NCBIfam" id="TIGR02595">
    <property type="entry name" value="PEP_CTERM"/>
    <property type="match status" value="1"/>
</dbReference>
<dbReference type="InterPro" id="IPR013424">
    <property type="entry name" value="Ice-binding_C"/>
</dbReference>
<feature type="chain" id="PRO_5021800396" description="Autotransporter domain-containing protein" evidence="2">
    <location>
        <begin position="28"/>
        <end position="2418"/>
    </location>
</feature>
<sequence length="2418" mass="232563">MGVLSRSLLAFLTIGIATILVSPKAQAATLIWTGLGTDNGITTTGNWNTGTPVNGDSLTFSGNTRLTPTLSSGLSVATILFDVNATGSFTLGGAGTYTIGSGGITNSSTNLQTINNAITLNASQSWSATSGNLTFGGNISTGANLLTITGTKVTTINGVISGTGGLNKATTTGTLALNGANTYSGTTTLGSGTSSAGTVIIGNDAAFGTSAVSTGVLTLQTAGGARTLANNFTVTRTLTFQNADNLTFNGTVSMNSSRTFTVNGAGTVTMNGVVTQVSGSRRLTKNGTGTLILNGANTFSGGLTATTGTLVFGNNAAAGTGGIIFGSSTASPTIQAGGGTRTIANGVTLSGNVTFSGANDLIFTGATSMSATRTLTVTNNTTFSGVVSGAGGLTKNGTGTLTLSGTSANTFSGVSTVNDGTVVLNKSSGNAMASTSLVIGDSTGAAASAIVQNNASNQIPDGAAVTIRTDGQLNLQGFTEGIGSLTMSGGSVTGTAGSQLTLGGDVTISPLTTNVAQITSGLGLGGNRLFTVNDNSVTTDSDLTVSGVVSGAFTLTKAGPGTMTLSGTNTYTGVTTNNEGTLIIDNASALGTNSVNVANTSGSVNAALLFSATSGRTVTNAITVQTGSSGTATLGGMNTAGTNTFGGTVTLNKTAIVTAESGGEVAFNGVVSGAGGLTKIGAGTVRLGAASTYTGLTTVSAGTLAYGVSNALSTGAVTIDGPTAVLDFGANRTDSVGQVILANGGSITGSGTSALTSTASYDLRSGSVGIPLAGSLGLVKSTAATVILSGVNTYTGTTSVSAGTLQLGVASSLPSTSAVTVSSGAILNANGFSQTIGSLAGAGNVTMGAGSLTTGGDNTSTTFSGIISGSSNLTKSGSGVFTVSGASSYTGTTTVNAGTLRLGVVNGVTTTSAVAVASGAIYDLNGFNSTIGSIAGAGNVTLGSATLIAGSNGTSTTLSGVISGTGGFTKEGTGTLTLSGTNTFSGTMLVDNGTVVLSGTNGSAANASGITIGTGATLNLDSSTNANANRIGNSTPITLSGGTLILNGNTVLGTTETVGALNAAAGASNIIVNHNALPALASSLTFSSLGTISPGATVNFTGTGGTLGAALVGPHIYITGQPNGLIGGWATVGSDFAEYTVDGVRAFSSYYTGSDGINVNDPTKIVLLNNASPTSAYTLTNAGTTTDLGLNLADLATVDLGASNTRTLNLAGGGLIKSSATATTMSGAGRLTAGGTAAGTLAVSVDAGHQLTISSSIIDNAGSNGIYGDAGDGVVSLSKADAGTLTLSGTNTFTGNVFVNAGTLQVAAEANLGAAGNDVIFGGGTLSITTGFAASTTKVLTVSSDLSGTLDIAASQTLTLGNASGTLTTGNTNSVLTKSGSGNLVVQGANAAFDGTLQINAGGVELRNAQSLGDATNRGKVTLNGGTLLLRNDASTSFSNDVLVSENSTIDVGRLTGTTPAVTHTLGALSIGAKTLTTTGSNGAIAATGNVTLTGNATFNPTTADLSLGAVSGSFGFTKTGAGALIMAGSSTYTGTTTVSTGTLRLGAAGGVSAASAVSVASGAVFDLNNLSGAIGSLAGAGNVTLGSGTLTTGADNTSTTFSGVISGTGGLTKSGSGVFTLSGTNTYSGSTTINAGTLRLGSAGGVPSSSALSVSVAVGATYDLNNFNSTIGSLAGAGSVLLGNGTLNTGGDNTSTTFSGAISGTGALTKSGTGTFTLSGASTYSGVTTISNGVLLVQHTAALGSTAGATVVNSGAELRLAGGTSVGAEPLTLNGSGISSSGALHLVSGTSSWSGPVTVATSATIAADAGQLTLGSTVDLGANTLTFTGAGAHRADGIIIGTGNLIKSGAGSLTLSAVNTFSGTTTVNAGTVNVQNGAAFGAAGVGSVTVATGAALVFNNVDGINVGNKPLTLNGTGISGTGAISSVLGNHSWAGNITLASDSTIAVEADSFMASGVMGESGGARALTKTGAGTLILGGSNTYTGATNITAGTLQIGSAERIGDSSAVTVASGATLDLNDADETIGSLAGAGAVSFGIAPAAEATASLTAGGDGTSTTFSGALTGAGDFTKVGSGTMTLSGANTFTGLVSLDGGVLAIDTNARLGDTANAIDFGGGTLRMTSSISMSRAITLSTAGTVDTAGVNSTISTAMSGGGSFTKTGTGTLTLTGSNSYTGTTTVSQGSLQVGSGGNGTSGTGAVTAANTSVVLGTGVLQGTSFTAQSGSTIHPGDSILPAGHGTLSFTPAGGTGTFIFQSGSQVELGITTPNATSASYAGNALGSAGYNAWADSFTGVGSGSHDLMNFNASGGGTLTVSGNIKVNASGLSPSVGQVFNLIDWNTLITANFSGFNVGNNYRNGSGDNGLQFDLPDISGTPNLAWDVSRFTTSGVIVVVLIPEPSRILLLGMALSAMFFRRRRP</sequence>
<name>A0A512MDI4_9BACT</name>
<dbReference type="PANTHER" id="PTHR35037">
    <property type="entry name" value="C-TERMINAL REGION OF AIDA-LIKE PROTEIN"/>
    <property type="match status" value="1"/>
</dbReference>
<evidence type="ECO:0000256" key="2">
    <source>
        <dbReference type="SAM" id="SignalP"/>
    </source>
</evidence>
<feature type="signal peptide" evidence="2">
    <location>
        <begin position="1"/>
        <end position="27"/>
    </location>
</feature>
<dbReference type="InterPro" id="IPR012332">
    <property type="entry name" value="Autotransporter_pectin_lyase_C"/>
</dbReference>
<keyword evidence="4" id="KW-1185">Reference proteome</keyword>
<dbReference type="EMBL" id="BKAG01000036">
    <property type="protein sequence ID" value="GEP44778.1"/>
    <property type="molecule type" value="Genomic_DNA"/>
</dbReference>
<evidence type="ECO:0000256" key="1">
    <source>
        <dbReference type="ARBA" id="ARBA00022729"/>
    </source>
</evidence>
<dbReference type="Proteomes" id="UP000321577">
    <property type="component" value="Unassembled WGS sequence"/>
</dbReference>
<reference evidence="3 4" key="1">
    <citation type="submission" date="2019-07" db="EMBL/GenBank/DDBJ databases">
        <title>Whole genome shotgun sequence of Brevifollis gellanilyticus NBRC 108608.</title>
        <authorList>
            <person name="Hosoyama A."/>
            <person name="Uohara A."/>
            <person name="Ohji S."/>
            <person name="Ichikawa N."/>
        </authorList>
    </citation>
    <scope>NUCLEOTIDE SEQUENCE [LARGE SCALE GENOMIC DNA]</scope>
    <source>
        <strain evidence="3 4">NBRC 108608</strain>
    </source>
</reference>
<gene>
    <name evidence="3" type="ORF">BGE01nite_40690</name>
</gene>
<dbReference type="PANTHER" id="PTHR35037:SF3">
    <property type="entry name" value="C-TERMINAL REGION OF AIDA-LIKE PROTEIN"/>
    <property type="match status" value="1"/>
</dbReference>
<protein>
    <recommendedName>
        <fullName evidence="5">Autotransporter domain-containing protein</fullName>
    </recommendedName>
</protein>
<dbReference type="SUPFAM" id="SSF51126">
    <property type="entry name" value="Pectin lyase-like"/>
    <property type="match status" value="7"/>
</dbReference>
<evidence type="ECO:0000313" key="4">
    <source>
        <dbReference type="Proteomes" id="UP000321577"/>
    </source>
</evidence>
<accession>A0A512MDI4</accession>
<dbReference type="InterPro" id="IPR013425">
    <property type="entry name" value="Autotrns_rpt"/>
</dbReference>
<dbReference type="Pfam" id="PF12951">
    <property type="entry name" value="PATR"/>
    <property type="match status" value="17"/>
</dbReference>
<evidence type="ECO:0008006" key="5">
    <source>
        <dbReference type="Google" id="ProtNLM"/>
    </source>
</evidence>
<dbReference type="OrthoDB" id="200413at2"/>
<dbReference type="NCBIfam" id="TIGR02601">
    <property type="entry name" value="autotrns_rpt"/>
    <property type="match status" value="16"/>
</dbReference>